<protein>
    <submittedName>
        <fullName evidence="9">TrkA-C domain protein</fullName>
    </submittedName>
</protein>
<keyword evidence="6 7" id="KW-0472">Membrane</keyword>
<feature type="transmembrane region" description="Helical" evidence="7">
    <location>
        <begin position="530"/>
        <end position="549"/>
    </location>
</feature>
<evidence type="ECO:0000256" key="5">
    <source>
        <dbReference type="ARBA" id="ARBA00022989"/>
    </source>
</evidence>
<sequence length="591" mass="63601">MTYEQITLFLLMGGVLILLVWGKWRYDFVAFGALSLGLLLNVIPQKDAFSGFGHPAVIIIALVLIISKALSQSGAIEMLSEKFIDASRSLGAHIASIGILGAVMSAFMNNVATLALLMPVDIQTAKQAKRSPAKTLMPLSFATILGGMVTLIGTPPNIVISQFRETALGDPYSMFDFAWVGLGAAFAGIVFVSLIGWRLVPESTQKKNTSDDLRNLDDYTIEIGFDSNSPAIGQTILQLEQLTEKHDTLIVGLIRRGKRLPGNVLDEVIRKSDLLVIEANPKNLESLSSELKLSYSKSSKHKGTLVGTLHMTEVTIPYDAQIVGQSAYGVGLLYRHEVMLLGISRQGKTLRKRVRKSLIQAGDVLLLMGGDEQLNNTTKWLGALPLENRGLQVIQRDKAGLAVSLFALAIVLSSFGIVYLPVALSMVVVIYGFLKVLTPSQMYDSVEWSVIVLVASLIPIGAALEASGGTQLIANSILSMTQGWPVVAVLALLMVVTMTLSDMLNNVATVLIAAPIGISLANELNANPDAFLMGVAVAASCAFLSPIGHKNNTIIMGPGGYKFGDYWRMGLPLELLILAVSIPLIMVFWPL</sequence>
<comment type="subcellular location">
    <subcellularLocation>
        <location evidence="1">Membrane</location>
        <topology evidence="1">Multi-pass membrane protein</topology>
    </subcellularLocation>
</comment>
<evidence type="ECO:0000256" key="4">
    <source>
        <dbReference type="ARBA" id="ARBA00022737"/>
    </source>
</evidence>
<dbReference type="PROSITE" id="PS51202">
    <property type="entry name" value="RCK_C"/>
    <property type="match status" value="2"/>
</dbReference>
<keyword evidence="3 7" id="KW-0812">Transmembrane</keyword>
<feature type="domain" description="RCK C-terminal" evidence="8">
    <location>
        <begin position="298"/>
        <end position="383"/>
    </location>
</feature>
<accession>A0A6S6TIG9</accession>
<dbReference type="PANTHER" id="PTHR43652">
    <property type="entry name" value="BASIC AMINO ACID ANTIPORTER YFCC-RELATED"/>
    <property type="match status" value="1"/>
</dbReference>
<feature type="transmembrane region" description="Helical" evidence="7">
    <location>
        <begin position="476"/>
        <end position="497"/>
    </location>
</feature>
<evidence type="ECO:0000256" key="7">
    <source>
        <dbReference type="SAM" id="Phobius"/>
    </source>
</evidence>
<dbReference type="Pfam" id="PF02080">
    <property type="entry name" value="TrkA_C"/>
    <property type="match status" value="2"/>
</dbReference>
<feature type="transmembrane region" description="Helical" evidence="7">
    <location>
        <begin position="139"/>
        <end position="158"/>
    </location>
</feature>
<feature type="transmembrane region" description="Helical" evidence="7">
    <location>
        <begin position="178"/>
        <end position="200"/>
    </location>
</feature>
<evidence type="ECO:0000256" key="1">
    <source>
        <dbReference type="ARBA" id="ARBA00004141"/>
    </source>
</evidence>
<feature type="transmembrane region" description="Helical" evidence="7">
    <location>
        <begin position="569"/>
        <end position="589"/>
    </location>
</feature>
<gene>
    <name evidence="9" type="ORF">HELGO_WM4634</name>
</gene>
<dbReference type="SUPFAM" id="SSF116726">
    <property type="entry name" value="TrkA C-terminal domain-like"/>
    <property type="match status" value="2"/>
</dbReference>
<organism evidence="9">
    <name type="scientific">uncultured Sulfurovum sp</name>
    <dbReference type="NCBI Taxonomy" id="269237"/>
    <lineage>
        <taxon>Bacteria</taxon>
        <taxon>Pseudomonadati</taxon>
        <taxon>Campylobacterota</taxon>
        <taxon>Epsilonproteobacteria</taxon>
        <taxon>Campylobacterales</taxon>
        <taxon>Sulfurovaceae</taxon>
        <taxon>Sulfurovum</taxon>
        <taxon>environmental samples</taxon>
    </lineage>
</organism>
<name>A0A6S6TIG9_9BACT</name>
<feature type="transmembrane region" description="Helical" evidence="7">
    <location>
        <begin position="90"/>
        <end position="118"/>
    </location>
</feature>
<keyword evidence="5 7" id="KW-1133">Transmembrane helix</keyword>
<reference evidence="9" key="1">
    <citation type="submission" date="2020-01" db="EMBL/GenBank/DDBJ databases">
        <authorList>
            <person name="Meier V. D."/>
            <person name="Meier V D."/>
        </authorList>
    </citation>
    <scope>NUCLEOTIDE SEQUENCE</scope>
    <source>
        <strain evidence="9">HLG_WM_MAG_01</strain>
    </source>
</reference>
<evidence type="ECO:0000256" key="2">
    <source>
        <dbReference type="ARBA" id="ARBA00022448"/>
    </source>
</evidence>
<feature type="transmembrane region" description="Helical" evidence="7">
    <location>
        <begin position="7"/>
        <end position="22"/>
    </location>
</feature>
<proteinExistence type="predicted"/>
<dbReference type="Gene3D" id="3.30.70.1450">
    <property type="entry name" value="Regulator of K+ conductance, C-terminal domain"/>
    <property type="match status" value="2"/>
</dbReference>
<dbReference type="PANTHER" id="PTHR43652:SF2">
    <property type="entry name" value="BASIC AMINO ACID ANTIPORTER YFCC-RELATED"/>
    <property type="match status" value="1"/>
</dbReference>
<dbReference type="InterPro" id="IPR036721">
    <property type="entry name" value="RCK_C_sf"/>
</dbReference>
<dbReference type="InterPro" id="IPR004680">
    <property type="entry name" value="Cit_transptr-like_dom"/>
</dbReference>
<dbReference type="AlphaFoldDB" id="A0A6S6TIG9"/>
<evidence type="ECO:0000256" key="3">
    <source>
        <dbReference type="ARBA" id="ARBA00022692"/>
    </source>
</evidence>
<feature type="transmembrane region" description="Helical" evidence="7">
    <location>
        <begin position="51"/>
        <end position="70"/>
    </location>
</feature>
<dbReference type="EMBL" id="CACVAS010000105">
    <property type="protein sequence ID" value="CAA6817987.1"/>
    <property type="molecule type" value="Genomic_DNA"/>
</dbReference>
<evidence type="ECO:0000256" key="6">
    <source>
        <dbReference type="ARBA" id="ARBA00023136"/>
    </source>
</evidence>
<feature type="transmembrane region" description="Helical" evidence="7">
    <location>
        <begin position="446"/>
        <end position="464"/>
    </location>
</feature>
<dbReference type="Pfam" id="PF03600">
    <property type="entry name" value="CitMHS"/>
    <property type="match status" value="1"/>
</dbReference>
<evidence type="ECO:0000313" key="9">
    <source>
        <dbReference type="EMBL" id="CAA6817987.1"/>
    </source>
</evidence>
<keyword evidence="2" id="KW-0813">Transport</keyword>
<dbReference type="GO" id="GO:0005886">
    <property type="term" value="C:plasma membrane"/>
    <property type="evidence" value="ECO:0007669"/>
    <property type="project" value="TreeGrafter"/>
</dbReference>
<feature type="transmembrane region" description="Helical" evidence="7">
    <location>
        <begin position="401"/>
        <end position="434"/>
    </location>
</feature>
<dbReference type="InterPro" id="IPR006037">
    <property type="entry name" value="RCK_C"/>
</dbReference>
<dbReference type="InterPro" id="IPR051679">
    <property type="entry name" value="DASS-Related_Transporters"/>
</dbReference>
<keyword evidence="4" id="KW-0677">Repeat</keyword>
<dbReference type="CDD" id="cd01115">
    <property type="entry name" value="SLC13_permease"/>
    <property type="match status" value="1"/>
</dbReference>
<dbReference type="GO" id="GO:0006813">
    <property type="term" value="P:potassium ion transport"/>
    <property type="evidence" value="ECO:0007669"/>
    <property type="project" value="InterPro"/>
</dbReference>
<evidence type="ECO:0000259" key="8">
    <source>
        <dbReference type="PROSITE" id="PS51202"/>
    </source>
</evidence>
<feature type="domain" description="RCK C-terminal" evidence="8">
    <location>
        <begin position="208"/>
        <end position="293"/>
    </location>
</feature>
<dbReference type="GO" id="GO:0008324">
    <property type="term" value="F:monoatomic cation transmembrane transporter activity"/>
    <property type="evidence" value="ECO:0007669"/>
    <property type="project" value="InterPro"/>
</dbReference>
<feature type="transmembrane region" description="Helical" evidence="7">
    <location>
        <begin position="28"/>
        <end position="44"/>
    </location>
</feature>